<keyword evidence="12" id="KW-1185">Reference proteome</keyword>
<dbReference type="GO" id="GO:0031676">
    <property type="term" value="C:plasma membrane-derived thylakoid membrane"/>
    <property type="evidence" value="ECO:0007669"/>
    <property type="project" value="UniProtKB-SubCell"/>
</dbReference>
<dbReference type="GO" id="GO:0009654">
    <property type="term" value="C:photosystem II oxygen evolving complex"/>
    <property type="evidence" value="ECO:0007669"/>
    <property type="project" value="InterPro"/>
</dbReference>
<dbReference type="AlphaFoldDB" id="A0A1U7J9P1"/>
<evidence type="ECO:0000256" key="4">
    <source>
        <dbReference type="ARBA" id="ARBA00023078"/>
    </source>
</evidence>
<keyword evidence="5" id="KW-0472">Membrane</keyword>
<comment type="caution">
    <text evidence="11">The sequence shown here is derived from an EMBL/GenBank/DDBJ whole genome shotgun (WGS) entry which is preliminary data.</text>
</comment>
<dbReference type="InterPro" id="IPR002628">
    <property type="entry name" value="PsbO"/>
</dbReference>
<evidence type="ECO:0000256" key="10">
    <source>
        <dbReference type="SAM" id="SignalP"/>
    </source>
</evidence>
<evidence type="ECO:0000256" key="6">
    <source>
        <dbReference type="ARBA" id="ARBA00023276"/>
    </source>
</evidence>
<organism evidence="11 12">
    <name type="scientific">Phormidium tenue NIES-30</name>
    <dbReference type="NCBI Taxonomy" id="549789"/>
    <lineage>
        <taxon>Bacteria</taxon>
        <taxon>Bacillati</taxon>
        <taxon>Cyanobacteriota</taxon>
        <taxon>Cyanophyceae</taxon>
        <taxon>Oscillatoriophycideae</taxon>
        <taxon>Oscillatoriales</taxon>
        <taxon>Oscillatoriaceae</taxon>
        <taxon>Phormidium</taxon>
    </lineage>
</organism>
<keyword evidence="10" id="KW-0732">Signal</keyword>
<evidence type="ECO:0000313" key="11">
    <source>
        <dbReference type="EMBL" id="OKH50227.1"/>
    </source>
</evidence>
<evidence type="ECO:0000256" key="3">
    <source>
        <dbReference type="ARBA" id="ARBA00022531"/>
    </source>
</evidence>
<dbReference type="PANTHER" id="PTHR34058">
    <property type="entry name" value="OXYGEN-EVOLVING ENHANCER PROTEIN 1-2, CHLOROPLASTIC"/>
    <property type="match status" value="1"/>
</dbReference>
<name>A0A1U7J9P1_9CYAN</name>
<dbReference type="GO" id="GO:0042549">
    <property type="term" value="P:photosystem II stabilization"/>
    <property type="evidence" value="ECO:0007669"/>
    <property type="project" value="InterPro"/>
</dbReference>
<reference evidence="11 12" key="1">
    <citation type="submission" date="2016-11" db="EMBL/GenBank/DDBJ databases">
        <title>Draft Genome Sequences of Nine Cyanobacterial Strains from Diverse Habitats.</title>
        <authorList>
            <person name="Zhu T."/>
            <person name="Hou S."/>
            <person name="Lu X."/>
            <person name="Hess W.R."/>
        </authorList>
    </citation>
    <scope>NUCLEOTIDE SEQUENCE [LARGE SCALE GENOMIC DNA]</scope>
    <source>
        <strain evidence="11 12">NIES-30</strain>
    </source>
</reference>
<feature type="signal peptide" evidence="10">
    <location>
        <begin position="1"/>
        <end position="20"/>
    </location>
</feature>
<dbReference type="STRING" id="549789.NIES30_05920"/>
<dbReference type="InterPro" id="IPR011250">
    <property type="entry name" value="OMP/PagP_B-barrel"/>
</dbReference>
<evidence type="ECO:0000256" key="2">
    <source>
        <dbReference type="ARBA" id="ARBA00009838"/>
    </source>
</evidence>
<protein>
    <recommendedName>
        <fullName evidence="7">Photosystem II extrinsic protein O</fullName>
    </recommendedName>
    <alternativeName>
        <fullName evidence="8">Photosystem II manganese-stabilizing polypeptide</fullName>
    </alternativeName>
</protein>
<dbReference type="SUPFAM" id="SSF56925">
    <property type="entry name" value="OMPA-like"/>
    <property type="match status" value="1"/>
</dbReference>
<accession>A0A1U7J9P1</accession>
<keyword evidence="4" id="KW-0793">Thylakoid</keyword>
<proteinExistence type="inferred from homology"/>
<evidence type="ECO:0000256" key="5">
    <source>
        <dbReference type="ARBA" id="ARBA00023136"/>
    </source>
</evidence>
<comment type="function">
    <text evidence="9">One of the extrinsic, lumenal subunits of photosystem II (PSII), which stabilize and protect the oxygen-evolving complex. PSII is a light-driven water plastoquinone oxidoreductase, using light energy to abstract electrons from H(2)O, generating a proton gradient subsequently used for ATP formation. Required for dimerization of PSII and for binding of PsbQ to PSII.</text>
</comment>
<keyword evidence="3" id="KW-0602">Photosynthesis</keyword>
<evidence type="ECO:0000256" key="1">
    <source>
        <dbReference type="ARBA" id="ARBA00004526"/>
    </source>
</evidence>
<dbReference type="Proteomes" id="UP000185557">
    <property type="component" value="Unassembled WGS sequence"/>
</dbReference>
<dbReference type="RefSeq" id="WP_073607465.1">
    <property type="nucleotide sequence ID" value="NZ_MRCG01000002.1"/>
</dbReference>
<feature type="chain" id="PRO_5012233985" description="Photosystem II extrinsic protein O" evidence="10">
    <location>
        <begin position="21"/>
        <end position="274"/>
    </location>
</feature>
<dbReference type="PROSITE" id="PS51257">
    <property type="entry name" value="PROKAR_LIPOPROTEIN"/>
    <property type="match status" value="1"/>
</dbReference>
<evidence type="ECO:0000256" key="7">
    <source>
        <dbReference type="ARBA" id="ARBA00039796"/>
    </source>
</evidence>
<keyword evidence="6" id="KW-0604">Photosystem II</keyword>
<dbReference type="GO" id="GO:0010207">
    <property type="term" value="P:photosystem II assembly"/>
    <property type="evidence" value="ECO:0007669"/>
    <property type="project" value="InterPro"/>
</dbReference>
<dbReference type="OrthoDB" id="479833at2"/>
<dbReference type="GO" id="GO:0010242">
    <property type="term" value="F:oxygen evolving activity"/>
    <property type="evidence" value="ECO:0007669"/>
    <property type="project" value="InterPro"/>
</dbReference>
<comment type="subcellular location">
    <subcellularLocation>
        <location evidence="1">Cellular thylakoid membrane</location>
        <topology evidence="1">Peripheral membrane protein</topology>
        <orientation evidence="1">Lumenal side</orientation>
    </subcellularLocation>
</comment>
<comment type="similarity">
    <text evidence="2">Belongs to the PsbO family.</text>
</comment>
<sequence length="274" mass="29473">MRYRALLVAFLAICLSVLTACSEAPSATSSVPLTYDQIRNTGLANKCPQLSEMTRGSIALESGKTYELVGMCIEPTAYFVKEEASKRQEATYVPGKVLTRYTSSLDQVRGDLTVDSDGSLLFSETGGMDFQAITVQLPGGQQEPFLFTVKGLTAKSQPGQNALNSSIDFEGDYSVPSYRTSNFLDPKGRGLATGYDSAVALPGSGDSEEYEKENVKSFDVGRGHMSLRVSKIDSATGEIGGTFEAEQPSDTDMGTAEPVDIKVQGVFYARLEEV</sequence>
<evidence type="ECO:0000313" key="12">
    <source>
        <dbReference type="Proteomes" id="UP000185557"/>
    </source>
</evidence>
<dbReference type="Gene3D" id="2.40.160.30">
    <property type="entry name" value="Photosystem II, cytochrome c-550 precursor"/>
    <property type="match status" value="1"/>
</dbReference>
<gene>
    <name evidence="11" type="ORF">NIES30_05920</name>
</gene>
<dbReference type="Gene3D" id="3.30.2050.10">
    <property type="entry name" value="photosynthetic oxygen evolving center domain"/>
    <property type="match status" value="1"/>
</dbReference>
<evidence type="ECO:0000256" key="8">
    <source>
        <dbReference type="ARBA" id="ARBA00043037"/>
    </source>
</evidence>
<dbReference type="Pfam" id="PF01716">
    <property type="entry name" value="MSP"/>
    <property type="match status" value="1"/>
</dbReference>
<evidence type="ECO:0000256" key="9">
    <source>
        <dbReference type="ARBA" id="ARBA00046136"/>
    </source>
</evidence>
<dbReference type="EMBL" id="MRCG01000002">
    <property type="protein sequence ID" value="OKH50227.1"/>
    <property type="molecule type" value="Genomic_DNA"/>
</dbReference>